<evidence type="ECO:0000313" key="2">
    <source>
        <dbReference type="Proteomes" id="UP001524478"/>
    </source>
</evidence>
<protein>
    <submittedName>
        <fullName evidence="1">C-GCAxxG-C-C family protein</fullName>
    </submittedName>
</protein>
<dbReference type="RefSeq" id="WP_256312925.1">
    <property type="nucleotide sequence ID" value="NZ_JANGAC010000022.1"/>
</dbReference>
<dbReference type="Pfam" id="PF09719">
    <property type="entry name" value="C_GCAxxG_C_C"/>
    <property type="match status" value="1"/>
</dbReference>
<sequence>MWRTYSAGVMVLSYKYVNNVAHESDKVKEVSQRLFREFMEKMNSIQCGYLKKAYRKEDIGCSNIIIKTAEILDKLMIE</sequence>
<organism evidence="1 2">
    <name type="scientific">Tissierella carlieri</name>
    <dbReference type="NCBI Taxonomy" id="689904"/>
    <lineage>
        <taxon>Bacteria</taxon>
        <taxon>Bacillati</taxon>
        <taxon>Bacillota</taxon>
        <taxon>Tissierellia</taxon>
        <taxon>Tissierellales</taxon>
        <taxon>Tissierellaceae</taxon>
        <taxon>Tissierella</taxon>
    </lineage>
</organism>
<gene>
    <name evidence="1" type="ORF">NE686_20355</name>
</gene>
<keyword evidence="2" id="KW-1185">Reference proteome</keyword>
<comment type="caution">
    <text evidence="1">The sequence shown here is derived from an EMBL/GenBank/DDBJ whole genome shotgun (WGS) entry which is preliminary data.</text>
</comment>
<reference evidence="1 2" key="1">
    <citation type="submission" date="2022-06" db="EMBL/GenBank/DDBJ databases">
        <title>Isolation of gut microbiota from human fecal samples.</title>
        <authorList>
            <person name="Pamer E.G."/>
            <person name="Barat B."/>
            <person name="Waligurski E."/>
            <person name="Medina S."/>
            <person name="Paddock L."/>
            <person name="Mostad J."/>
        </authorList>
    </citation>
    <scope>NUCLEOTIDE SEQUENCE [LARGE SCALE GENOMIC DNA]</scope>
    <source>
        <strain evidence="1 2">DFI.7.95</strain>
    </source>
</reference>
<accession>A0ABT1SGF1</accession>
<name>A0ABT1SGF1_9FIRM</name>
<dbReference type="InterPro" id="IPR010181">
    <property type="entry name" value="CGCAxxGCC_motif"/>
</dbReference>
<dbReference type="EMBL" id="JANGAC010000022">
    <property type="protein sequence ID" value="MCQ4925469.1"/>
    <property type="molecule type" value="Genomic_DNA"/>
</dbReference>
<evidence type="ECO:0000313" key="1">
    <source>
        <dbReference type="EMBL" id="MCQ4925469.1"/>
    </source>
</evidence>
<dbReference type="Proteomes" id="UP001524478">
    <property type="component" value="Unassembled WGS sequence"/>
</dbReference>
<proteinExistence type="predicted"/>